<evidence type="ECO:0000313" key="4">
    <source>
        <dbReference type="EMBL" id="KAE9065140.1"/>
    </source>
</evidence>
<dbReference type="EMBL" id="QXFW01004219">
    <property type="protein sequence ID" value="KAE8966669.1"/>
    <property type="molecule type" value="Genomic_DNA"/>
</dbReference>
<evidence type="ECO:0000313" key="7">
    <source>
        <dbReference type="EMBL" id="KAE9167663.1"/>
    </source>
</evidence>
<evidence type="ECO:0000313" key="15">
    <source>
        <dbReference type="Proteomes" id="UP000440732"/>
    </source>
</evidence>
<comment type="caution">
    <text evidence="9">The sequence shown here is derived from an EMBL/GenBank/DDBJ whole genome shotgun (WGS) entry which is preliminary data.</text>
</comment>
<sequence>MIPSVVLSWIAGLVHCRLSAGWGRGPSRSTAAHKSRLCCQCQTFVDRQHASKALQ</sequence>
<evidence type="ECO:0000313" key="12">
    <source>
        <dbReference type="Proteomes" id="UP000433483"/>
    </source>
</evidence>
<organism evidence="9 14">
    <name type="scientific">Phytophthora fragariae</name>
    <dbReference type="NCBI Taxonomy" id="53985"/>
    <lineage>
        <taxon>Eukaryota</taxon>
        <taxon>Sar</taxon>
        <taxon>Stramenopiles</taxon>
        <taxon>Oomycota</taxon>
        <taxon>Peronosporomycetes</taxon>
        <taxon>Peronosporales</taxon>
        <taxon>Peronosporaceae</taxon>
        <taxon>Phytophthora</taxon>
    </lineage>
</organism>
<proteinExistence type="predicted"/>
<keyword evidence="1" id="KW-0732">Signal</keyword>
<keyword evidence="12" id="KW-1185">Reference proteome</keyword>
<dbReference type="OrthoDB" id="10269719at2759"/>
<protein>
    <submittedName>
        <fullName evidence="9">Uncharacterized protein</fullName>
    </submittedName>
</protein>
<dbReference type="EMBL" id="QXFX01004175">
    <property type="protein sequence ID" value="KAE9065140.1"/>
    <property type="molecule type" value="Genomic_DNA"/>
</dbReference>
<evidence type="ECO:0000313" key="19">
    <source>
        <dbReference type="Proteomes" id="UP000488956"/>
    </source>
</evidence>
<feature type="signal peptide" evidence="1">
    <location>
        <begin position="1"/>
        <end position="16"/>
    </location>
</feature>
<evidence type="ECO:0000313" key="9">
    <source>
        <dbReference type="EMBL" id="KAE9173443.1"/>
    </source>
</evidence>
<dbReference type="EMBL" id="QXGE01004176">
    <property type="protein sequence ID" value="KAE9271648.1"/>
    <property type="molecule type" value="Genomic_DNA"/>
</dbReference>
<dbReference type="Proteomes" id="UP000441208">
    <property type="component" value="Unassembled WGS sequence"/>
</dbReference>
<dbReference type="Proteomes" id="UP000433483">
    <property type="component" value="Unassembled WGS sequence"/>
</dbReference>
<name>A0A6A3W4W8_9STRA</name>
<evidence type="ECO:0000313" key="14">
    <source>
        <dbReference type="Proteomes" id="UP000440367"/>
    </source>
</evidence>
<evidence type="ECO:0000313" key="10">
    <source>
        <dbReference type="EMBL" id="KAE9271648.1"/>
    </source>
</evidence>
<dbReference type="Proteomes" id="UP000440732">
    <property type="component" value="Unassembled WGS sequence"/>
</dbReference>
<evidence type="ECO:0000313" key="11">
    <source>
        <dbReference type="Proteomes" id="UP000429523"/>
    </source>
</evidence>
<accession>A0A6A3W4W8</accession>
<reference evidence="11 12" key="1">
    <citation type="submission" date="2018-08" db="EMBL/GenBank/DDBJ databases">
        <title>Genomic investigation of the strawberry pathogen Phytophthora fragariae indicates pathogenicity is determined by transcriptional variation in three key races.</title>
        <authorList>
            <person name="Adams T.M."/>
            <person name="Armitage A.D."/>
            <person name="Sobczyk M.K."/>
            <person name="Bates H.J."/>
            <person name="Dunwell J.M."/>
            <person name="Nellist C.F."/>
            <person name="Harrison R.J."/>
        </authorList>
    </citation>
    <scope>NUCLEOTIDE SEQUENCE [LARGE SCALE GENOMIC DNA]</scope>
    <source>
        <strain evidence="10 13">A4</strain>
        <strain evidence="9 14">BC-1</strain>
        <strain evidence="8 18">BC-23</strain>
        <strain evidence="7 12">NOV-27</strain>
        <strain evidence="6 15">NOV-5</strain>
        <strain evidence="5 16">NOV-71</strain>
        <strain evidence="2 11">NOV-9</strain>
        <strain evidence="4 19">ONT-3</strain>
        <strain evidence="3 17">SCRP245</strain>
    </source>
</reference>
<evidence type="ECO:0000313" key="6">
    <source>
        <dbReference type="EMBL" id="KAE9075580.1"/>
    </source>
</evidence>
<evidence type="ECO:0000256" key="1">
    <source>
        <dbReference type="SAM" id="SignalP"/>
    </source>
</evidence>
<evidence type="ECO:0000313" key="16">
    <source>
        <dbReference type="Proteomes" id="UP000441208"/>
    </source>
</evidence>
<evidence type="ECO:0000313" key="3">
    <source>
        <dbReference type="EMBL" id="KAE8966669.1"/>
    </source>
</evidence>
<dbReference type="Proteomes" id="UP000488956">
    <property type="component" value="Unassembled WGS sequence"/>
</dbReference>
<evidence type="ECO:0000313" key="13">
    <source>
        <dbReference type="Proteomes" id="UP000437068"/>
    </source>
</evidence>
<dbReference type="Proteomes" id="UP000437068">
    <property type="component" value="Unassembled WGS sequence"/>
</dbReference>
<evidence type="ECO:0000313" key="2">
    <source>
        <dbReference type="EMBL" id="KAE8920459.1"/>
    </source>
</evidence>
<evidence type="ECO:0000313" key="18">
    <source>
        <dbReference type="Proteomes" id="UP000476176"/>
    </source>
</evidence>
<dbReference type="EMBL" id="QXGD01003950">
    <property type="protein sequence ID" value="KAE9173443.1"/>
    <property type="molecule type" value="Genomic_DNA"/>
</dbReference>
<dbReference type="AlphaFoldDB" id="A0A6A3W4W8"/>
<dbReference type="EMBL" id="QXGC01004180">
    <property type="protein sequence ID" value="KAE9170747.1"/>
    <property type="molecule type" value="Genomic_DNA"/>
</dbReference>
<gene>
    <name evidence="10" type="ORF">PF001_g28283</name>
    <name evidence="9" type="ORF">PF002_g29306</name>
    <name evidence="8" type="ORF">PF004_g27779</name>
    <name evidence="7" type="ORF">PF005_g28688</name>
    <name evidence="6" type="ORF">PF006_g28304</name>
    <name evidence="5" type="ORF">PF007_g28635</name>
    <name evidence="2" type="ORF">PF009_g29243</name>
    <name evidence="4" type="ORF">PF010_g28327</name>
    <name evidence="3" type="ORF">PF011_g27850</name>
</gene>
<feature type="chain" id="PRO_5036166431" evidence="1">
    <location>
        <begin position="17"/>
        <end position="55"/>
    </location>
</feature>
<dbReference type="Proteomes" id="UP000440367">
    <property type="component" value="Unassembled WGS sequence"/>
</dbReference>
<dbReference type="Proteomes" id="UP000429523">
    <property type="component" value="Unassembled WGS sequence"/>
</dbReference>
<dbReference type="EMBL" id="QXGB01004069">
    <property type="protein sequence ID" value="KAE9167663.1"/>
    <property type="molecule type" value="Genomic_DNA"/>
</dbReference>
<dbReference type="EMBL" id="QXGA01004181">
    <property type="protein sequence ID" value="KAE9075580.1"/>
    <property type="molecule type" value="Genomic_DNA"/>
</dbReference>
<dbReference type="EMBL" id="QXGF01004003">
    <property type="protein sequence ID" value="KAE8920459.1"/>
    <property type="molecule type" value="Genomic_DNA"/>
</dbReference>
<dbReference type="Proteomes" id="UP000476176">
    <property type="component" value="Unassembled WGS sequence"/>
</dbReference>
<evidence type="ECO:0000313" key="8">
    <source>
        <dbReference type="EMBL" id="KAE9170747.1"/>
    </source>
</evidence>
<evidence type="ECO:0000313" key="17">
    <source>
        <dbReference type="Proteomes" id="UP000460718"/>
    </source>
</evidence>
<dbReference type="EMBL" id="QXFZ01004031">
    <property type="protein sequence ID" value="KAE9066030.1"/>
    <property type="molecule type" value="Genomic_DNA"/>
</dbReference>
<dbReference type="Proteomes" id="UP000460718">
    <property type="component" value="Unassembled WGS sequence"/>
</dbReference>
<evidence type="ECO:0000313" key="5">
    <source>
        <dbReference type="EMBL" id="KAE9066030.1"/>
    </source>
</evidence>